<gene>
    <name evidence="2" type="ORF">GA0070613_6310</name>
</gene>
<evidence type="ECO:0000313" key="2">
    <source>
        <dbReference type="EMBL" id="SCG77587.1"/>
    </source>
</evidence>
<feature type="transmembrane region" description="Helical" evidence="1">
    <location>
        <begin position="6"/>
        <end position="27"/>
    </location>
</feature>
<evidence type="ECO:0000256" key="1">
    <source>
        <dbReference type="SAM" id="Phobius"/>
    </source>
</evidence>
<keyword evidence="1" id="KW-0472">Membrane</keyword>
<keyword evidence="1" id="KW-1133">Transmembrane helix</keyword>
<dbReference type="OrthoDB" id="3394134at2"/>
<organism evidence="2 3">
    <name type="scientific">Micromonospora inositola</name>
    <dbReference type="NCBI Taxonomy" id="47865"/>
    <lineage>
        <taxon>Bacteria</taxon>
        <taxon>Bacillati</taxon>
        <taxon>Actinomycetota</taxon>
        <taxon>Actinomycetes</taxon>
        <taxon>Micromonosporales</taxon>
        <taxon>Micromonosporaceae</taxon>
        <taxon>Micromonospora</taxon>
    </lineage>
</organism>
<proteinExistence type="predicted"/>
<protein>
    <submittedName>
        <fullName evidence="2">Uncharacterized protein</fullName>
    </submittedName>
</protein>
<dbReference type="Proteomes" id="UP000198221">
    <property type="component" value="Chromosome I"/>
</dbReference>
<evidence type="ECO:0000313" key="3">
    <source>
        <dbReference type="Proteomes" id="UP000198221"/>
    </source>
</evidence>
<feature type="transmembrane region" description="Helical" evidence="1">
    <location>
        <begin position="63"/>
        <end position="84"/>
    </location>
</feature>
<keyword evidence="1" id="KW-0812">Transmembrane</keyword>
<sequence>METWRVLAGAALCLAMSLVGVGLATNFRGMTEWHVRRSMSTASGLRQVPHEERIARFILLERVMGVAFAVVGLMCLVVLVYNILAGWPMRLVK</sequence>
<keyword evidence="3" id="KW-1185">Reference proteome</keyword>
<name>A0A1C5K483_9ACTN</name>
<dbReference type="AlphaFoldDB" id="A0A1C5K483"/>
<dbReference type="EMBL" id="LT607754">
    <property type="protein sequence ID" value="SCG77587.1"/>
    <property type="molecule type" value="Genomic_DNA"/>
</dbReference>
<accession>A0A1C5K483</accession>
<reference evidence="3" key="1">
    <citation type="submission" date="2016-06" db="EMBL/GenBank/DDBJ databases">
        <authorList>
            <person name="Varghese N."/>
            <person name="Submissions Spin"/>
        </authorList>
    </citation>
    <scope>NUCLEOTIDE SEQUENCE [LARGE SCALE GENOMIC DNA]</scope>
    <source>
        <strain evidence="3">DSM 43819</strain>
    </source>
</reference>